<dbReference type="Pfam" id="PF14518">
    <property type="entry name" value="Haem_oxygenas_2"/>
    <property type="match status" value="1"/>
</dbReference>
<reference evidence="1 2" key="1">
    <citation type="submission" date="2014-07" db="EMBL/GenBank/DDBJ databases">
        <title>Draft Genome Sequences of Environmental Pseudomonas syringae strains.</title>
        <authorList>
            <person name="Baltrus D.A."/>
            <person name="Berge O."/>
            <person name="Morris C."/>
        </authorList>
    </citation>
    <scope>NUCLEOTIDE SEQUENCE [LARGE SCALE GENOMIC DNA]</scope>
    <source>
        <strain evidence="1 2">GAW0119</strain>
    </source>
</reference>
<proteinExistence type="predicted"/>
<protein>
    <submittedName>
        <fullName evidence="1">Long-chain fatty acid--CoA ligase</fullName>
    </submittedName>
</protein>
<dbReference type="Gene3D" id="1.20.910.10">
    <property type="entry name" value="Heme oxygenase-like"/>
    <property type="match status" value="1"/>
</dbReference>
<dbReference type="OrthoDB" id="5177824at2"/>
<gene>
    <name evidence="1" type="ORF">IV01_16940</name>
</gene>
<dbReference type="GO" id="GO:0016874">
    <property type="term" value="F:ligase activity"/>
    <property type="evidence" value="ECO:0007669"/>
    <property type="project" value="UniProtKB-KW"/>
</dbReference>
<keyword evidence="1" id="KW-0436">Ligase</keyword>
<dbReference type="Proteomes" id="UP000028631">
    <property type="component" value="Unassembled WGS sequence"/>
</dbReference>
<dbReference type="PATRIC" id="fig|317.175.peg.3527"/>
<evidence type="ECO:0000313" key="1">
    <source>
        <dbReference type="EMBL" id="KFE54437.1"/>
    </source>
</evidence>
<name>A0A085VG74_PSESX</name>
<evidence type="ECO:0000313" key="2">
    <source>
        <dbReference type="Proteomes" id="UP000028631"/>
    </source>
</evidence>
<dbReference type="SUPFAM" id="SSF48613">
    <property type="entry name" value="Heme oxygenase-like"/>
    <property type="match status" value="1"/>
</dbReference>
<dbReference type="AlphaFoldDB" id="A0A085VG74"/>
<comment type="caution">
    <text evidence="1">The sequence shown here is derived from an EMBL/GenBank/DDBJ whole genome shotgun (WGS) entry which is preliminary data.</text>
</comment>
<keyword evidence="2" id="KW-1185">Reference proteome</keyword>
<sequence length="229" mass="25723">MSFFQTLQDATRTERETLFNLPVIRQALAGEVTLHSYREFLTQAYYHVRHTVPLMMACGARLPSRLEWLRGAVCEYIEDEYGHEQWILNDLRACDADADAVRDGSPGLPIELMIAYLYDRIARGNPVALFGMVNVLEGTSIALATHAAGSIQQRLGLGPDAFSYLSSHGSLDIGHMETYRKLMDRLDDPDDQAAVIRASKVVYGLYTEMFRQLPVAEGEFLKESSHAHL</sequence>
<dbReference type="SMART" id="SM01236">
    <property type="entry name" value="Haem_oxygenase_2"/>
    <property type="match status" value="1"/>
</dbReference>
<organism evidence="1 2">
    <name type="scientific">Pseudomonas syringae</name>
    <dbReference type="NCBI Taxonomy" id="317"/>
    <lineage>
        <taxon>Bacteria</taxon>
        <taxon>Pseudomonadati</taxon>
        <taxon>Pseudomonadota</taxon>
        <taxon>Gammaproteobacteria</taxon>
        <taxon>Pseudomonadales</taxon>
        <taxon>Pseudomonadaceae</taxon>
        <taxon>Pseudomonas</taxon>
    </lineage>
</organism>
<dbReference type="EMBL" id="JPQU01000045">
    <property type="protein sequence ID" value="KFE54437.1"/>
    <property type="molecule type" value="Genomic_DNA"/>
</dbReference>
<dbReference type="RefSeq" id="WP_032629857.1">
    <property type="nucleotide sequence ID" value="NZ_JPQU01000045.1"/>
</dbReference>
<dbReference type="InterPro" id="IPR016084">
    <property type="entry name" value="Haem_Oase-like_multi-hlx"/>
</dbReference>
<accession>A0A085VG74</accession>